<dbReference type="AlphaFoldDB" id="A0A4Q4T6U5"/>
<dbReference type="EMBL" id="QJNU01000332">
    <property type="protein sequence ID" value="RYP02028.1"/>
    <property type="molecule type" value="Genomic_DNA"/>
</dbReference>
<protein>
    <submittedName>
        <fullName evidence="2">Uncharacterized protein</fullName>
    </submittedName>
</protein>
<accession>A0A4Q4T6U5</accession>
<feature type="region of interest" description="Disordered" evidence="1">
    <location>
        <begin position="1"/>
        <end position="20"/>
    </location>
</feature>
<organism evidence="2 3">
    <name type="scientific">Monosporascus ibericus</name>
    <dbReference type="NCBI Taxonomy" id="155417"/>
    <lineage>
        <taxon>Eukaryota</taxon>
        <taxon>Fungi</taxon>
        <taxon>Dikarya</taxon>
        <taxon>Ascomycota</taxon>
        <taxon>Pezizomycotina</taxon>
        <taxon>Sordariomycetes</taxon>
        <taxon>Xylariomycetidae</taxon>
        <taxon>Xylariales</taxon>
        <taxon>Xylariales incertae sedis</taxon>
        <taxon>Monosporascus</taxon>
    </lineage>
</organism>
<evidence type="ECO:0000313" key="3">
    <source>
        <dbReference type="Proteomes" id="UP000293360"/>
    </source>
</evidence>
<dbReference type="OrthoDB" id="4764652at2759"/>
<name>A0A4Q4T6U5_9PEZI</name>
<sequence length="195" mass="22009">MEVRHIGVWDGSTPGSRKKRDDEIEAWPVFAMERDGQEFHFAYMGRRDETGEHLFKLGHGPGIKTEGNRSRLKARHAFAYNNQFFDRGGLDFLGRSDIMGDSNFADVQPDLNNPETYQWIYEQINCYAEEGSYEALRHHGLWFQVYDNTGDYNGTLAAGAVAAFGPDTPSMIEWMSLEGSIPSSDGCSSIGPWKQ</sequence>
<dbReference type="Proteomes" id="UP000293360">
    <property type="component" value="Unassembled WGS sequence"/>
</dbReference>
<evidence type="ECO:0000313" key="2">
    <source>
        <dbReference type="EMBL" id="RYP02028.1"/>
    </source>
</evidence>
<proteinExistence type="predicted"/>
<keyword evidence="3" id="KW-1185">Reference proteome</keyword>
<gene>
    <name evidence="2" type="ORF">DL764_005978</name>
</gene>
<comment type="caution">
    <text evidence="2">The sequence shown here is derived from an EMBL/GenBank/DDBJ whole genome shotgun (WGS) entry which is preliminary data.</text>
</comment>
<reference evidence="2 3" key="1">
    <citation type="submission" date="2018-06" db="EMBL/GenBank/DDBJ databases">
        <title>Complete Genomes of Monosporascus.</title>
        <authorList>
            <person name="Robinson A.J."/>
            <person name="Natvig D.O."/>
        </authorList>
    </citation>
    <scope>NUCLEOTIDE SEQUENCE [LARGE SCALE GENOMIC DNA]</scope>
    <source>
        <strain evidence="2 3">CBS 110550</strain>
    </source>
</reference>
<evidence type="ECO:0000256" key="1">
    <source>
        <dbReference type="SAM" id="MobiDB-lite"/>
    </source>
</evidence>